<dbReference type="Proteomes" id="UP000744555">
    <property type="component" value="Unassembled WGS sequence"/>
</dbReference>
<keyword evidence="2" id="KW-1185">Reference proteome</keyword>
<protein>
    <submittedName>
        <fullName evidence="1">Uncharacterized protein</fullName>
    </submittedName>
</protein>
<accession>A0ABR7S4B1</accession>
<gene>
    <name evidence="1" type="ORF">A9179_18715</name>
</gene>
<name>A0ABR7S4B1_AQUAC</name>
<evidence type="ECO:0000313" key="1">
    <source>
        <dbReference type="EMBL" id="MBC9252308.1"/>
    </source>
</evidence>
<comment type="caution">
    <text evidence="1">The sequence shown here is derived from an EMBL/GenBank/DDBJ whole genome shotgun (WGS) entry which is preliminary data.</text>
</comment>
<proteinExistence type="predicted"/>
<sequence>MATQVPSSLPIMPSAFIQIVLRAIQLYAKTQFLAVEIQHIRWHRMLAAELAVSQLPAAQMAPEQGLGIGGGVS</sequence>
<reference evidence="1 2" key="1">
    <citation type="submission" date="2016-06" db="EMBL/GenBank/DDBJ databases">
        <authorList>
            <person name="Ramos C."/>
            <person name="Pintado A."/>
            <person name="Crespo-Gomez J.I."/>
        </authorList>
    </citation>
    <scope>NUCLEOTIDE SEQUENCE [LARGE SCALE GENOMIC DNA]</scope>
    <source>
        <strain evidence="1 2">AVO110</strain>
    </source>
</reference>
<dbReference type="EMBL" id="LZEU01000001">
    <property type="protein sequence ID" value="MBC9252308.1"/>
    <property type="molecule type" value="Genomic_DNA"/>
</dbReference>
<evidence type="ECO:0000313" key="2">
    <source>
        <dbReference type="Proteomes" id="UP000744555"/>
    </source>
</evidence>
<organism evidence="1 2">
    <name type="scientific">Aquipseudomonas alcaligenes</name>
    <name type="common">Pseudomonas alcaligenes</name>
    <dbReference type="NCBI Taxonomy" id="43263"/>
    <lineage>
        <taxon>Bacteria</taxon>
        <taxon>Pseudomonadati</taxon>
        <taxon>Pseudomonadota</taxon>
        <taxon>Gammaproteobacteria</taxon>
        <taxon>Pseudomonadales</taxon>
        <taxon>Pseudomonadaceae</taxon>
        <taxon>Aquipseudomonas</taxon>
    </lineage>
</organism>